<dbReference type="PANTHER" id="PTHR22900:SF5">
    <property type="entry name" value="PROTEIN CBG14245"/>
    <property type="match status" value="1"/>
</dbReference>
<dbReference type="Pfam" id="PF03567">
    <property type="entry name" value="Sulfotransfer_2"/>
    <property type="match status" value="1"/>
</dbReference>
<name>A0A0N4XF17_NIPBR</name>
<accession>A0A0N4XF17</accession>
<evidence type="ECO:0000313" key="5">
    <source>
        <dbReference type="WBParaSite" id="NBR_0000111901-mRNA-1"/>
    </source>
</evidence>
<dbReference type="PROSITE" id="PS51271">
    <property type="entry name" value="WAPL"/>
    <property type="match status" value="1"/>
</dbReference>
<dbReference type="InterPro" id="IPR011989">
    <property type="entry name" value="ARM-like"/>
</dbReference>
<dbReference type="Proteomes" id="UP000271162">
    <property type="component" value="Unassembled WGS sequence"/>
</dbReference>
<feature type="domain" description="WAPL" evidence="2">
    <location>
        <begin position="1"/>
        <end position="37"/>
    </location>
</feature>
<dbReference type="GO" id="GO:0050650">
    <property type="term" value="P:chondroitin sulfate proteoglycan biosynthetic process"/>
    <property type="evidence" value="ECO:0007669"/>
    <property type="project" value="InterPro"/>
</dbReference>
<proteinExistence type="predicted"/>
<protein>
    <submittedName>
        <fullName evidence="5">WAPL domain-containing protein</fullName>
    </submittedName>
</protein>
<evidence type="ECO:0000256" key="1">
    <source>
        <dbReference type="SAM" id="Phobius"/>
    </source>
</evidence>
<feature type="transmembrane region" description="Helical" evidence="1">
    <location>
        <begin position="87"/>
        <end position="107"/>
    </location>
</feature>
<dbReference type="GO" id="GO:1902884">
    <property type="term" value="P:positive regulation of response to oxidative stress"/>
    <property type="evidence" value="ECO:0007669"/>
    <property type="project" value="InterPro"/>
</dbReference>
<keyword evidence="1" id="KW-0812">Transmembrane</keyword>
<dbReference type="PANTHER" id="PTHR22900">
    <property type="entry name" value="PROTEIN CBG14245-RELATED"/>
    <property type="match status" value="1"/>
</dbReference>
<dbReference type="InterPro" id="IPR007669">
    <property type="entry name" value="Chst-1-like"/>
</dbReference>
<reference evidence="3 4" key="2">
    <citation type="submission" date="2018-11" db="EMBL/GenBank/DDBJ databases">
        <authorList>
            <consortium name="Pathogen Informatics"/>
        </authorList>
    </citation>
    <scope>NUCLEOTIDE SEQUENCE [LARGE SCALE GENOMIC DNA]</scope>
</reference>
<dbReference type="InterPro" id="IPR005331">
    <property type="entry name" value="Sulfotransferase"/>
</dbReference>
<evidence type="ECO:0000259" key="2">
    <source>
        <dbReference type="PROSITE" id="PS51271"/>
    </source>
</evidence>
<evidence type="ECO:0000313" key="4">
    <source>
        <dbReference type="Proteomes" id="UP000271162"/>
    </source>
</evidence>
<keyword evidence="1" id="KW-1133">Transmembrane helix</keyword>
<dbReference type="AlphaFoldDB" id="A0A0N4XF17"/>
<dbReference type="Gene3D" id="1.25.10.10">
    <property type="entry name" value="Leucine-rich Repeat Variant"/>
    <property type="match status" value="1"/>
</dbReference>
<organism evidence="5">
    <name type="scientific">Nippostrongylus brasiliensis</name>
    <name type="common">Rat hookworm</name>
    <dbReference type="NCBI Taxonomy" id="27835"/>
    <lineage>
        <taxon>Eukaryota</taxon>
        <taxon>Metazoa</taxon>
        <taxon>Ecdysozoa</taxon>
        <taxon>Nematoda</taxon>
        <taxon>Chromadorea</taxon>
        <taxon>Rhabditida</taxon>
        <taxon>Rhabditina</taxon>
        <taxon>Rhabditomorpha</taxon>
        <taxon>Strongyloidea</taxon>
        <taxon>Heligmosomidae</taxon>
        <taxon>Nippostrongylus</taxon>
    </lineage>
</organism>
<dbReference type="GO" id="GO:0047756">
    <property type="term" value="F:chondroitin 4-sulfotransferase activity"/>
    <property type="evidence" value="ECO:0007669"/>
    <property type="project" value="InterPro"/>
</dbReference>
<dbReference type="WBParaSite" id="NBR_0000111901-mRNA-1">
    <property type="protein sequence ID" value="NBR_0000111901-mRNA-1"/>
    <property type="gene ID" value="NBR_0000111901"/>
</dbReference>
<dbReference type="GO" id="GO:0016020">
    <property type="term" value="C:membrane"/>
    <property type="evidence" value="ECO:0007669"/>
    <property type="project" value="InterPro"/>
</dbReference>
<reference evidence="5" key="1">
    <citation type="submission" date="2017-02" db="UniProtKB">
        <authorList>
            <consortium name="WormBaseParasite"/>
        </authorList>
    </citation>
    <scope>IDENTIFICATION</scope>
</reference>
<gene>
    <name evidence="3" type="ORF">NBR_LOCUS1120</name>
</gene>
<evidence type="ECO:0000313" key="3">
    <source>
        <dbReference type="EMBL" id="VDL64375.1"/>
    </source>
</evidence>
<sequence>MDDFQGHANVVRSHLQGGSFTSMIDQLQRFLDFMKIASKKTNGCRSIERIIDLLDRCVLPSMDYKGNTENENLLRQAVASTRKGRNLLLRLAAVFVIFLVVILHGVYRNDGGRQEEPYEPLKSSSVLEELSTTPSTLLSADKDDLNVTDSIEEIFQFTNLTDTQIAAAEDGYRGQRELMMNGTGYDDIEAVQAMNSDTAPNHKIMSCVVQKSMSSVMLATMCYLLRGEEFIKAGRSLLFDLGAFGFCQNKNNFPNVDSMLETLRTTNPHDIRFTMIT</sequence>
<keyword evidence="4" id="KW-1185">Reference proteome</keyword>
<dbReference type="InterPro" id="IPR012502">
    <property type="entry name" value="WAPL_dom"/>
</dbReference>
<dbReference type="EMBL" id="UYSL01000757">
    <property type="protein sequence ID" value="VDL64375.1"/>
    <property type="molecule type" value="Genomic_DNA"/>
</dbReference>
<keyword evidence="1" id="KW-0472">Membrane</keyword>